<gene>
    <name evidence="2" type="ORF">PECAL_4P17640</name>
</gene>
<dbReference type="AlphaFoldDB" id="A0A8J2SP81"/>
<feature type="compositionally biased region" description="Low complexity" evidence="1">
    <location>
        <begin position="224"/>
        <end position="238"/>
    </location>
</feature>
<evidence type="ECO:0000256" key="1">
    <source>
        <dbReference type="SAM" id="MobiDB-lite"/>
    </source>
</evidence>
<accession>A0A8J2SP81</accession>
<dbReference type="Proteomes" id="UP000789595">
    <property type="component" value="Unassembled WGS sequence"/>
</dbReference>
<proteinExistence type="predicted"/>
<comment type="caution">
    <text evidence="2">The sequence shown here is derived from an EMBL/GenBank/DDBJ whole genome shotgun (WGS) entry which is preliminary data.</text>
</comment>
<feature type="compositionally biased region" description="Basic and acidic residues" evidence="1">
    <location>
        <begin position="166"/>
        <end position="187"/>
    </location>
</feature>
<protein>
    <submittedName>
        <fullName evidence="2">Uncharacterized protein</fullName>
    </submittedName>
</protein>
<keyword evidence="3" id="KW-1185">Reference proteome</keyword>
<name>A0A8J2SP81_9STRA</name>
<organism evidence="2 3">
    <name type="scientific">Pelagomonas calceolata</name>
    <dbReference type="NCBI Taxonomy" id="35677"/>
    <lineage>
        <taxon>Eukaryota</taxon>
        <taxon>Sar</taxon>
        <taxon>Stramenopiles</taxon>
        <taxon>Ochrophyta</taxon>
        <taxon>Pelagophyceae</taxon>
        <taxon>Pelagomonadales</taxon>
        <taxon>Pelagomonadaceae</taxon>
        <taxon>Pelagomonas</taxon>
    </lineage>
</organism>
<feature type="region of interest" description="Disordered" evidence="1">
    <location>
        <begin position="166"/>
        <end position="238"/>
    </location>
</feature>
<reference evidence="2" key="1">
    <citation type="submission" date="2021-11" db="EMBL/GenBank/DDBJ databases">
        <authorList>
            <consortium name="Genoscope - CEA"/>
            <person name="William W."/>
        </authorList>
    </citation>
    <scope>NUCLEOTIDE SEQUENCE</scope>
</reference>
<evidence type="ECO:0000313" key="2">
    <source>
        <dbReference type="EMBL" id="CAH0374481.1"/>
    </source>
</evidence>
<dbReference type="EMBL" id="CAKKNE010000004">
    <property type="protein sequence ID" value="CAH0374481.1"/>
    <property type="molecule type" value="Genomic_DNA"/>
</dbReference>
<sequence>MRTQHATKEAQIHSRSPLLWRGSPLPLIRQQHHHPWQTPKNTMPHSGMTPAELAKFMSRGRRKNPEDEEPIFMRLDRIVDERAILKDRHAAGHAAAQALQATIDKHETALKKWVHRAEFQKNEAPPVNKAALASPHHLFPRDWTEIHPEESSGVRVLRREATQDLRKAEAENKRDLRMGRPPRHPDEVIVELGRRSRGLWPEGTKRKSMYDDSTALDLSQSAVSPSRASLLSAGSSAA</sequence>
<evidence type="ECO:0000313" key="3">
    <source>
        <dbReference type="Proteomes" id="UP000789595"/>
    </source>
</evidence>